<keyword evidence="4" id="KW-1185">Reference proteome</keyword>
<dbReference type="InterPro" id="IPR000719">
    <property type="entry name" value="Prot_kinase_dom"/>
</dbReference>
<organism evidence="3 4">
    <name type="scientific">Fusarium circinatum</name>
    <name type="common">Pitch canker fungus</name>
    <name type="synonym">Gibberella circinata</name>
    <dbReference type="NCBI Taxonomy" id="48490"/>
    <lineage>
        <taxon>Eukaryota</taxon>
        <taxon>Fungi</taxon>
        <taxon>Dikarya</taxon>
        <taxon>Ascomycota</taxon>
        <taxon>Pezizomycotina</taxon>
        <taxon>Sordariomycetes</taxon>
        <taxon>Hypocreomycetidae</taxon>
        <taxon>Hypocreales</taxon>
        <taxon>Nectriaceae</taxon>
        <taxon>Fusarium</taxon>
        <taxon>Fusarium fujikuroi species complex</taxon>
    </lineage>
</organism>
<dbReference type="GO" id="GO:0004672">
    <property type="term" value="F:protein kinase activity"/>
    <property type="evidence" value="ECO:0007669"/>
    <property type="project" value="InterPro"/>
</dbReference>
<feature type="domain" description="Protein kinase" evidence="2">
    <location>
        <begin position="470"/>
        <end position="803"/>
    </location>
</feature>
<evidence type="ECO:0000259" key="2">
    <source>
        <dbReference type="PROSITE" id="PS50011"/>
    </source>
</evidence>
<dbReference type="InterPro" id="IPR001466">
    <property type="entry name" value="Beta-lactam-related"/>
</dbReference>
<dbReference type="Gene3D" id="2.40.128.600">
    <property type="match status" value="1"/>
</dbReference>
<sequence>MTDITVRLRRLSHSIERLMAIAGTPGVAIGVMTKDNPIFYDNHGFRDVEKKLPVTEDTIFPICSLTKAITAAALGLLVEEKRVSWDSLIKDILPDFLSVNPVLHNNTTITDIPCHRTGMGWGDNVILGTADLSYVNSAPNSDTTTSTTNWLALSLKKSVDSPTSTSCKAVFWTPLGMERTSFQTPSESVDDVTVCYNALDDASTVPIDFLRMGDGGYGAASGGARSSVKDLVKLYSSFIKGFNSQFSESVTPDDASPLKQLNHIMSAKIPFDQPSQHEASYAFGWGRVQLPGRLGQIGLNPALLPQGMPTVGRGTSSLVLFHQGSLPGSLTFVALLPETETVIVVLTNSLALNDAADWIGQLIIEEIVNGPSELRTDFVGLAEAAVAENLKWYPRVVDELEKGKKAGTWPKPLTEYVGTYWDNLHIFMIDIKLVGDKLYWLMQGLETEMFELAHYHEDTFTWLQPRDKLASRGRWVGKDQGAAFWKVKFGASESATINKLIWVADSRRTVPLTDPQGLRLRWPIDIAGTSVFSRDANSVIFIPHCRFWTDRSEDDDPDADWREEPGAFICFKTSYAYNMIGQEHPRIVPCVSKYYYCQDAWTGLPILQKPTYGSLGNFLGNYHSQIYAADEDCAPPTTRMKPEFRPLVYQWSLQLLSALSLIHSHNIAYGEMYEQNCWITAGSLSISLAGFVGSEFHDPSTGYNLPGWFFTDRDLAPEKLPLDRAVTVPTLKTDMFYFGTLVYELLTSRSPGLEDWRETRRRVAEEGWMPDLEDEFMGKIIHKCWKFEYEDVEELQSDVQVFVEAQGWTIRGDELEGFDAHSIHRELEANFVPEDDE</sequence>
<name>A0A8H5SUS7_FUSCI</name>
<dbReference type="Pfam" id="PF00144">
    <property type="entry name" value="Beta-lactamase"/>
    <property type="match status" value="1"/>
</dbReference>
<evidence type="ECO:0000313" key="4">
    <source>
        <dbReference type="Proteomes" id="UP000572754"/>
    </source>
</evidence>
<evidence type="ECO:0000313" key="3">
    <source>
        <dbReference type="EMBL" id="KAF5657202.1"/>
    </source>
</evidence>
<reference evidence="3 4" key="2">
    <citation type="submission" date="2020-05" db="EMBL/GenBank/DDBJ databases">
        <title>Identification and distribution of gene clusters putatively required for synthesis of sphingolipid metabolism inhibitors in phylogenetically diverse species of the filamentous fungus Fusarium.</title>
        <authorList>
            <person name="Kim H.-S."/>
            <person name="Busman M."/>
            <person name="Brown D.W."/>
            <person name="Divon H."/>
            <person name="Uhlig S."/>
            <person name="Proctor R.H."/>
        </authorList>
    </citation>
    <scope>NUCLEOTIDE SEQUENCE [LARGE SCALE GENOMIC DNA]</scope>
    <source>
        <strain evidence="3 4">NRRL 25331</strain>
    </source>
</reference>
<proteinExistence type="inferred from homology"/>
<reference evidence="4" key="1">
    <citation type="journal article" date="2020" name="BMC Genomics">
        <title>Correction to: Identification and distribution of gene clusters required for synthesis of sphingolipid metabolism inhibitors in diverse species of the filamentous fungus Fusarium.</title>
        <authorList>
            <person name="Kim H.S."/>
            <person name="Lohmar J.M."/>
            <person name="Busman M."/>
            <person name="Brown D.W."/>
            <person name="Naumann T.A."/>
            <person name="Divon H.H."/>
            <person name="Lysoe E."/>
            <person name="Uhlig S."/>
            <person name="Proctor R.H."/>
        </authorList>
    </citation>
    <scope>NUCLEOTIDE SEQUENCE [LARGE SCALE GENOMIC DNA]</scope>
    <source>
        <strain evidence="4">NRRL 25331</strain>
    </source>
</reference>
<dbReference type="Gene3D" id="3.40.710.10">
    <property type="entry name" value="DD-peptidase/beta-lactamase superfamily"/>
    <property type="match status" value="1"/>
</dbReference>
<dbReference type="Gene3D" id="1.10.510.10">
    <property type="entry name" value="Transferase(Phosphotransferase) domain 1"/>
    <property type="match status" value="1"/>
</dbReference>
<gene>
    <name evidence="3" type="ORF">FCIRC_13351</name>
</gene>
<dbReference type="PANTHER" id="PTHR46825:SF9">
    <property type="entry name" value="BETA-LACTAMASE-RELATED DOMAIN-CONTAINING PROTEIN"/>
    <property type="match status" value="1"/>
</dbReference>
<dbReference type="GO" id="GO:0005524">
    <property type="term" value="F:ATP binding"/>
    <property type="evidence" value="ECO:0007669"/>
    <property type="project" value="InterPro"/>
</dbReference>
<comment type="caution">
    <text evidence="3">The sequence shown here is derived from an EMBL/GenBank/DDBJ whole genome shotgun (WGS) entry which is preliminary data.</text>
</comment>
<dbReference type="SUPFAM" id="SSF56601">
    <property type="entry name" value="beta-lactamase/transpeptidase-like"/>
    <property type="match status" value="1"/>
</dbReference>
<dbReference type="Proteomes" id="UP000572754">
    <property type="component" value="Unassembled WGS sequence"/>
</dbReference>
<dbReference type="Pfam" id="PF11954">
    <property type="entry name" value="DUF3471"/>
    <property type="match status" value="1"/>
</dbReference>
<dbReference type="InterPro" id="IPR021860">
    <property type="entry name" value="Peptidase_S12_Pab87-rel_C"/>
</dbReference>
<dbReference type="SUPFAM" id="SSF56112">
    <property type="entry name" value="Protein kinase-like (PK-like)"/>
    <property type="match status" value="1"/>
</dbReference>
<comment type="similarity">
    <text evidence="1">Belongs to the peptidase S12 family.</text>
</comment>
<dbReference type="InterPro" id="IPR012338">
    <property type="entry name" value="Beta-lactam/transpept-like"/>
</dbReference>
<dbReference type="EMBL" id="JAAQPE010000664">
    <property type="protein sequence ID" value="KAF5657202.1"/>
    <property type="molecule type" value="Genomic_DNA"/>
</dbReference>
<accession>A0A8H5SUS7</accession>
<dbReference type="InterPro" id="IPR050491">
    <property type="entry name" value="AmpC-like"/>
</dbReference>
<dbReference type="InterPro" id="IPR011009">
    <property type="entry name" value="Kinase-like_dom_sf"/>
</dbReference>
<dbReference type="AlphaFoldDB" id="A0A8H5SUS7"/>
<protein>
    <submittedName>
        <fullName evidence="3">D-aminoacylase</fullName>
    </submittedName>
</protein>
<dbReference type="PROSITE" id="PS50011">
    <property type="entry name" value="PROTEIN_KINASE_DOM"/>
    <property type="match status" value="1"/>
</dbReference>
<evidence type="ECO:0000256" key="1">
    <source>
        <dbReference type="ARBA" id="ARBA00038215"/>
    </source>
</evidence>
<dbReference type="PANTHER" id="PTHR46825">
    <property type="entry name" value="D-ALANYL-D-ALANINE-CARBOXYPEPTIDASE/ENDOPEPTIDASE AMPH"/>
    <property type="match status" value="1"/>
</dbReference>